<dbReference type="AlphaFoldDB" id="A0A0D0QWY3"/>
<keyword evidence="5" id="KW-1185">Reference proteome</keyword>
<evidence type="ECO:0000313" key="5">
    <source>
        <dbReference type="Proteomes" id="UP000321057"/>
    </source>
</evidence>
<keyword evidence="1" id="KW-1133">Transmembrane helix</keyword>
<proteinExistence type="predicted"/>
<evidence type="ECO:0000313" key="2">
    <source>
        <dbReference type="EMBL" id="GEQ05339.1"/>
    </source>
</evidence>
<reference evidence="3 4" key="1">
    <citation type="submission" date="2018-06" db="EMBL/GenBank/DDBJ databases">
        <authorList>
            <consortium name="Pathogen Informatics"/>
            <person name="Doyle S."/>
        </authorList>
    </citation>
    <scope>NUCLEOTIDE SEQUENCE [LARGE SCALE GENOMIC DNA]</scope>
    <source>
        <strain evidence="3 4">NCTC12195</strain>
    </source>
</reference>
<dbReference type="Proteomes" id="UP000255277">
    <property type="component" value="Unassembled WGS sequence"/>
</dbReference>
<evidence type="ECO:0000256" key="1">
    <source>
        <dbReference type="SAM" id="Phobius"/>
    </source>
</evidence>
<reference evidence="2 5" key="2">
    <citation type="submission" date="2019-07" db="EMBL/GenBank/DDBJ databases">
        <title>Whole genome shotgun sequence of Staphylococcus gallinarum NBRC 109767.</title>
        <authorList>
            <person name="Hosoyama A."/>
            <person name="Uohara A."/>
            <person name="Ohji S."/>
            <person name="Ichikawa N."/>
        </authorList>
    </citation>
    <scope>NUCLEOTIDE SEQUENCE [LARGE SCALE GENOMIC DNA]</scope>
    <source>
        <strain evidence="2 5">NBRC 109767</strain>
    </source>
</reference>
<evidence type="ECO:0000313" key="4">
    <source>
        <dbReference type="Proteomes" id="UP000255277"/>
    </source>
</evidence>
<dbReference type="EMBL" id="BKAX01000003">
    <property type="protein sequence ID" value="GEQ05339.1"/>
    <property type="molecule type" value="Genomic_DNA"/>
</dbReference>
<keyword evidence="1" id="KW-0472">Membrane</keyword>
<dbReference type="EMBL" id="UHDK01000001">
    <property type="protein sequence ID" value="SUM33435.1"/>
    <property type="molecule type" value="Genomic_DNA"/>
</dbReference>
<accession>A0A0D0QWY3</accession>
<gene>
    <name evidence="3" type="ORF">NCTC12195_02896</name>
    <name evidence="2" type="ORF">SGA02_11670</name>
</gene>
<evidence type="ECO:0000313" key="3">
    <source>
        <dbReference type="EMBL" id="SUM33435.1"/>
    </source>
</evidence>
<sequence length="82" mass="9123">MNKRVLSGLKVGLTVLLCVILVVLILNYIGVDIDHNRIWNNLGDLGLINIFVNKELNGLIILGLILIILSFAFGYNYPSNKN</sequence>
<keyword evidence="1" id="KW-0812">Transmembrane</keyword>
<feature type="transmembrane region" description="Helical" evidence="1">
    <location>
        <begin position="12"/>
        <end position="31"/>
    </location>
</feature>
<organism evidence="3 4">
    <name type="scientific">Staphylococcus gallinarum</name>
    <dbReference type="NCBI Taxonomy" id="1293"/>
    <lineage>
        <taxon>Bacteria</taxon>
        <taxon>Bacillati</taxon>
        <taxon>Bacillota</taxon>
        <taxon>Bacilli</taxon>
        <taxon>Bacillales</taxon>
        <taxon>Staphylococcaceae</taxon>
        <taxon>Staphylococcus</taxon>
    </lineage>
</organism>
<name>A0A0D0QWY3_STAGA</name>
<feature type="transmembrane region" description="Helical" evidence="1">
    <location>
        <begin position="56"/>
        <end position="77"/>
    </location>
</feature>
<dbReference type="RefSeq" id="WP_042738487.1">
    <property type="nucleotide sequence ID" value="NZ_BKAX01000003.1"/>
</dbReference>
<protein>
    <submittedName>
        <fullName evidence="3">Uncharacterized protein</fullName>
    </submittedName>
</protein>
<dbReference type="Proteomes" id="UP000321057">
    <property type="component" value="Unassembled WGS sequence"/>
</dbReference>